<keyword evidence="4 6" id="KW-0786">Thiamine pyrophosphate</keyword>
<dbReference type="CDD" id="cd07037">
    <property type="entry name" value="TPP_PYR_MenD"/>
    <property type="match status" value="1"/>
</dbReference>
<keyword evidence="3 6" id="KW-0460">Magnesium</keyword>
<evidence type="ECO:0000256" key="6">
    <source>
        <dbReference type="HAMAP-Rule" id="MF_01659"/>
    </source>
</evidence>
<evidence type="ECO:0000256" key="2">
    <source>
        <dbReference type="ARBA" id="ARBA00022723"/>
    </source>
</evidence>
<dbReference type="NCBIfam" id="TIGR00173">
    <property type="entry name" value="menD"/>
    <property type="match status" value="1"/>
</dbReference>
<dbReference type="CDD" id="cd02009">
    <property type="entry name" value="TPP_SHCHC_synthase"/>
    <property type="match status" value="1"/>
</dbReference>
<dbReference type="PIRSF" id="PIRSF004983">
    <property type="entry name" value="MenD"/>
    <property type="match status" value="1"/>
</dbReference>
<keyword evidence="5 6" id="KW-0464">Manganese</keyword>
<protein>
    <recommendedName>
        <fullName evidence="6">2-succinyl-5-enolpyruvyl-6-hydroxy-3-cyclohexene-1-carboxylate synthase</fullName>
        <shortName evidence="6">SEPHCHC synthase</shortName>
        <ecNumber evidence="6">2.2.1.9</ecNumber>
    </recommendedName>
    <alternativeName>
        <fullName evidence="6">Menaquinone biosynthesis protein MenD</fullName>
    </alternativeName>
</protein>
<reference evidence="10" key="1">
    <citation type="journal article" date="2019" name="Int. J. Syst. Evol. Microbiol.">
        <title>The Global Catalogue of Microorganisms (GCM) 10K type strain sequencing project: providing services to taxonomists for standard genome sequencing and annotation.</title>
        <authorList>
            <consortium name="The Broad Institute Genomics Platform"/>
            <consortium name="The Broad Institute Genome Sequencing Center for Infectious Disease"/>
            <person name="Wu L."/>
            <person name="Ma J."/>
        </authorList>
    </citation>
    <scope>NUCLEOTIDE SEQUENCE [LARGE SCALE GENOMIC DNA]</scope>
    <source>
        <strain evidence="10">CGMCC 1.3685</strain>
    </source>
</reference>
<dbReference type="Pfam" id="PF02776">
    <property type="entry name" value="TPP_enzyme_N"/>
    <property type="match status" value="1"/>
</dbReference>
<evidence type="ECO:0000256" key="5">
    <source>
        <dbReference type="ARBA" id="ARBA00023211"/>
    </source>
</evidence>
<sequence length="569" mass="60266">MKHGVSARHEDGQPAIDTARQVLAGLIVAGVREIVLSPGSRSAPLAYAAAEAEATGVLRIHVRIDERSAGFLALGLSQGSQTPVALIATSGTAIGELLPAIMEANHTATPLLVLSADRPDELLGTGASQSTDQKQLFGTHVRTVLNVPAGADPSQALTEALSALAGSATRPGGPVQLNLQFRDPLTPGPTDTVANQRWTELDAALWQQSAQPVNWSVPEGLEERRTVVVAGHDTGGEAQAFARQLGLPLFAEPSSNARFSAHAIGHYRPLLAVGAAQIERVVLFGRPTLSRPVGRLLADPAVTTAIWQPTPVSWYEPGRRRERIISTPTELLSFAGKAPEHWLRSWQELDAQALAVCEELYGSEQLTGPSVAQTVWSTVNGPLLLGSSNIIRDFDLCAAPAAAASGQVFANRGLAGIDGTISTGLGLALATGKPTVSIMGDITFLHDASAMLWTPGEPAPDLDVVVYNDGGGAIFSTLEHGQVAESGRYGQAVERLFATPQNVQLQPLAIAYGWDYQQASTQAELRQVLRAPKPGKLRLIEITADRSTLRKMNLELISRIAELRWPAGA</sequence>
<dbReference type="InterPro" id="IPR012001">
    <property type="entry name" value="Thiamin_PyroP_enz_TPP-bd_dom"/>
</dbReference>
<feature type="domain" description="Thiamine pyrophosphate enzyme N-terminal TPP-binding" evidence="8">
    <location>
        <begin position="19"/>
        <end position="135"/>
    </location>
</feature>
<comment type="caution">
    <text evidence="9">The sequence shown here is derived from an EMBL/GenBank/DDBJ whole genome shotgun (WGS) entry which is preliminary data.</text>
</comment>
<organism evidence="9 10">
    <name type="scientific">Glutamicibacter ardleyensis</name>
    <dbReference type="NCBI Taxonomy" id="225894"/>
    <lineage>
        <taxon>Bacteria</taxon>
        <taxon>Bacillati</taxon>
        <taxon>Actinomycetota</taxon>
        <taxon>Actinomycetes</taxon>
        <taxon>Micrococcales</taxon>
        <taxon>Micrococcaceae</taxon>
        <taxon>Glutamicibacter</taxon>
    </lineage>
</organism>
<dbReference type="InterPro" id="IPR004433">
    <property type="entry name" value="MenaQ_synth_MenD"/>
</dbReference>
<dbReference type="PANTHER" id="PTHR42916:SF1">
    <property type="entry name" value="PROTEIN PHYLLO, CHLOROPLASTIC"/>
    <property type="match status" value="1"/>
</dbReference>
<evidence type="ECO:0000313" key="10">
    <source>
        <dbReference type="Proteomes" id="UP000606115"/>
    </source>
</evidence>
<dbReference type="Gene3D" id="3.40.50.970">
    <property type="match status" value="2"/>
</dbReference>
<evidence type="ECO:0000259" key="8">
    <source>
        <dbReference type="Pfam" id="PF02776"/>
    </source>
</evidence>
<gene>
    <name evidence="6 9" type="primary">menD</name>
    <name evidence="9" type="ORF">GCM10007173_17680</name>
</gene>
<dbReference type="InterPro" id="IPR011766">
    <property type="entry name" value="TPP_enzyme_TPP-bd"/>
</dbReference>
<keyword evidence="2 6" id="KW-0479">Metal-binding</keyword>
<keyword evidence="6" id="KW-0474">Menaquinone biosynthesis</keyword>
<comment type="subunit">
    <text evidence="6">Homodimer.</text>
</comment>
<dbReference type="Pfam" id="PF02775">
    <property type="entry name" value="TPP_enzyme_C"/>
    <property type="match status" value="1"/>
</dbReference>
<dbReference type="SUPFAM" id="SSF52518">
    <property type="entry name" value="Thiamin diphosphate-binding fold (THDP-binding)"/>
    <property type="match status" value="2"/>
</dbReference>
<dbReference type="InterPro" id="IPR029061">
    <property type="entry name" value="THDP-binding"/>
</dbReference>
<proteinExistence type="inferred from homology"/>
<keyword evidence="1 6" id="KW-0808">Transferase</keyword>
<comment type="pathway">
    <text evidence="6">Quinol/quinone metabolism; menaquinone biosynthesis.</text>
</comment>
<keyword evidence="10" id="KW-1185">Reference proteome</keyword>
<evidence type="ECO:0000256" key="3">
    <source>
        <dbReference type="ARBA" id="ARBA00022842"/>
    </source>
</evidence>
<accession>A0ABQ2DIL8</accession>
<comment type="cofactor">
    <cofactor evidence="6">
        <name>Mg(2+)</name>
        <dbReference type="ChEBI" id="CHEBI:18420"/>
    </cofactor>
    <cofactor evidence="6">
        <name>Mn(2+)</name>
        <dbReference type="ChEBI" id="CHEBI:29035"/>
    </cofactor>
</comment>
<feature type="domain" description="Thiamine pyrophosphate enzyme TPP-binding" evidence="7">
    <location>
        <begin position="406"/>
        <end position="531"/>
    </location>
</feature>
<evidence type="ECO:0000256" key="1">
    <source>
        <dbReference type="ARBA" id="ARBA00022679"/>
    </source>
</evidence>
<dbReference type="PANTHER" id="PTHR42916">
    <property type="entry name" value="2-SUCCINYL-5-ENOLPYRUVYL-6-HYDROXY-3-CYCLOHEXENE-1-CARBOXYLATE SYNTHASE"/>
    <property type="match status" value="1"/>
</dbReference>
<comment type="function">
    <text evidence="6">Catalyzes the thiamine diphosphate-dependent decarboxylation of 2-oxoglutarate and the subsequent addition of the resulting succinic semialdehyde-thiamine pyrophosphate anion to isochorismate to yield 2-succinyl-5-enolpyruvyl-6-hydroxy-3-cyclohexene-1-carboxylate (SEPHCHC).</text>
</comment>
<dbReference type="EMBL" id="BMKX01000003">
    <property type="protein sequence ID" value="GGJ59358.1"/>
    <property type="molecule type" value="Genomic_DNA"/>
</dbReference>
<comment type="catalytic activity">
    <reaction evidence="6">
        <text>isochorismate + 2-oxoglutarate + H(+) = 5-enolpyruvoyl-6-hydroxy-2-succinyl-cyclohex-3-ene-1-carboxylate + CO2</text>
        <dbReference type="Rhea" id="RHEA:25593"/>
        <dbReference type="ChEBI" id="CHEBI:15378"/>
        <dbReference type="ChEBI" id="CHEBI:16526"/>
        <dbReference type="ChEBI" id="CHEBI:16810"/>
        <dbReference type="ChEBI" id="CHEBI:29780"/>
        <dbReference type="ChEBI" id="CHEBI:58818"/>
        <dbReference type="EC" id="2.2.1.9"/>
    </reaction>
</comment>
<evidence type="ECO:0000259" key="7">
    <source>
        <dbReference type="Pfam" id="PF02775"/>
    </source>
</evidence>
<dbReference type="Gene3D" id="3.40.50.1220">
    <property type="entry name" value="TPP-binding domain"/>
    <property type="match status" value="1"/>
</dbReference>
<dbReference type="HAMAP" id="MF_01659">
    <property type="entry name" value="MenD"/>
    <property type="match status" value="1"/>
</dbReference>
<dbReference type="EC" id="2.2.1.9" evidence="6"/>
<evidence type="ECO:0000256" key="4">
    <source>
        <dbReference type="ARBA" id="ARBA00023052"/>
    </source>
</evidence>
<evidence type="ECO:0000313" key="9">
    <source>
        <dbReference type="EMBL" id="GGJ59358.1"/>
    </source>
</evidence>
<comment type="pathway">
    <text evidence="6">Quinol/quinone metabolism; 1,4-dihydroxy-2-naphthoate biosynthesis; 1,4-dihydroxy-2-naphthoate from chorismate: step 2/7.</text>
</comment>
<name>A0ABQ2DIL8_9MICC</name>
<dbReference type="Proteomes" id="UP000606115">
    <property type="component" value="Unassembled WGS sequence"/>
</dbReference>
<comment type="cofactor">
    <cofactor evidence="6">
        <name>thiamine diphosphate</name>
        <dbReference type="ChEBI" id="CHEBI:58937"/>
    </cofactor>
    <text evidence="6">Binds 1 thiamine pyrophosphate per subunit.</text>
</comment>
<comment type="similarity">
    <text evidence="6">Belongs to the TPP enzyme family. MenD subfamily.</text>
</comment>